<evidence type="ECO:0000256" key="1">
    <source>
        <dbReference type="SAM" id="Phobius"/>
    </source>
</evidence>
<keyword evidence="2" id="KW-0732">Signal</keyword>
<keyword evidence="1" id="KW-0812">Transmembrane</keyword>
<keyword evidence="4" id="KW-1185">Reference proteome</keyword>
<name>A0A9D4PDM8_RHISA</name>
<comment type="caution">
    <text evidence="3">The sequence shown here is derived from an EMBL/GenBank/DDBJ whole genome shotgun (WGS) entry which is preliminary data.</text>
</comment>
<feature type="transmembrane region" description="Helical" evidence="1">
    <location>
        <begin position="273"/>
        <end position="298"/>
    </location>
</feature>
<reference evidence="3" key="2">
    <citation type="submission" date="2021-09" db="EMBL/GenBank/DDBJ databases">
        <authorList>
            <person name="Jia N."/>
            <person name="Wang J."/>
            <person name="Shi W."/>
            <person name="Du L."/>
            <person name="Sun Y."/>
            <person name="Zhan W."/>
            <person name="Jiang J."/>
            <person name="Wang Q."/>
            <person name="Zhang B."/>
            <person name="Ji P."/>
            <person name="Sakyi L.B."/>
            <person name="Cui X."/>
            <person name="Yuan T."/>
            <person name="Jiang B."/>
            <person name="Yang W."/>
            <person name="Lam T.T.-Y."/>
            <person name="Chang Q."/>
            <person name="Ding S."/>
            <person name="Wang X."/>
            <person name="Zhu J."/>
            <person name="Ruan X."/>
            <person name="Zhao L."/>
            <person name="Wei J."/>
            <person name="Que T."/>
            <person name="Du C."/>
            <person name="Cheng J."/>
            <person name="Dai P."/>
            <person name="Han X."/>
            <person name="Huang E."/>
            <person name="Gao Y."/>
            <person name="Liu J."/>
            <person name="Shao H."/>
            <person name="Ye R."/>
            <person name="Li L."/>
            <person name="Wei W."/>
            <person name="Wang X."/>
            <person name="Wang C."/>
            <person name="Huo Q."/>
            <person name="Li W."/>
            <person name="Guo W."/>
            <person name="Chen H."/>
            <person name="Chen S."/>
            <person name="Zhou L."/>
            <person name="Zhou L."/>
            <person name="Ni X."/>
            <person name="Tian J."/>
            <person name="Zhou Y."/>
            <person name="Sheng Y."/>
            <person name="Liu T."/>
            <person name="Pan Y."/>
            <person name="Xia L."/>
            <person name="Li J."/>
            <person name="Zhao F."/>
            <person name="Cao W."/>
        </authorList>
    </citation>
    <scope>NUCLEOTIDE SEQUENCE</scope>
    <source>
        <strain evidence="3">Rsan-2018</strain>
        <tissue evidence="3">Larvae</tissue>
    </source>
</reference>
<reference evidence="3" key="1">
    <citation type="journal article" date="2020" name="Cell">
        <title>Large-Scale Comparative Analyses of Tick Genomes Elucidate Their Genetic Diversity and Vector Capacities.</title>
        <authorList>
            <consortium name="Tick Genome and Microbiome Consortium (TIGMIC)"/>
            <person name="Jia N."/>
            <person name="Wang J."/>
            <person name="Shi W."/>
            <person name="Du L."/>
            <person name="Sun Y."/>
            <person name="Zhan W."/>
            <person name="Jiang J.F."/>
            <person name="Wang Q."/>
            <person name="Zhang B."/>
            <person name="Ji P."/>
            <person name="Bell-Sakyi L."/>
            <person name="Cui X.M."/>
            <person name="Yuan T.T."/>
            <person name="Jiang B.G."/>
            <person name="Yang W.F."/>
            <person name="Lam T.T."/>
            <person name="Chang Q.C."/>
            <person name="Ding S.J."/>
            <person name="Wang X.J."/>
            <person name="Zhu J.G."/>
            <person name="Ruan X.D."/>
            <person name="Zhao L."/>
            <person name="Wei J.T."/>
            <person name="Ye R.Z."/>
            <person name="Que T.C."/>
            <person name="Du C.H."/>
            <person name="Zhou Y.H."/>
            <person name="Cheng J.X."/>
            <person name="Dai P.F."/>
            <person name="Guo W.B."/>
            <person name="Han X.H."/>
            <person name="Huang E.J."/>
            <person name="Li L.F."/>
            <person name="Wei W."/>
            <person name="Gao Y.C."/>
            <person name="Liu J.Z."/>
            <person name="Shao H.Z."/>
            <person name="Wang X."/>
            <person name="Wang C.C."/>
            <person name="Yang T.C."/>
            <person name="Huo Q.B."/>
            <person name="Li W."/>
            <person name="Chen H.Y."/>
            <person name="Chen S.E."/>
            <person name="Zhou L.G."/>
            <person name="Ni X.B."/>
            <person name="Tian J.H."/>
            <person name="Sheng Y."/>
            <person name="Liu T."/>
            <person name="Pan Y.S."/>
            <person name="Xia L.Y."/>
            <person name="Li J."/>
            <person name="Zhao F."/>
            <person name="Cao W.C."/>
        </authorList>
    </citation>
    <scope>NUCLEOTIDE SEQUENCE</scope>
    <source>
        <strain evidence="3">Rsan-2018</strain>
    </source>
</reference>
<gene>
    <name evidence="3" type="ORF">HPB52_013866</name>
</gene>
<dbReference type="Proteomes" id="UP000821837">
    <property type="component" value="Unassembled WGS sequence"/>
</dbReference>
<evidence type="ECO:0000313" key="3">
    <source>
        <dbReference type="EMBL" id="KAH7935811.1"/>
    </source>
</evidence>
<dbReference type="AlphaFoldDB" id="A0A9D4PDM8"/>
<organism evidence="3 4">
    <name type="scientific">Rhipicephalus sanguineus</name>
    <name type="common">Brown dog tick</name>
    <name type="synonym">Ixodes sanguineus</name>
    <dbReference type="NCBI Taxonomy" id="34632"/>
    <lineage>
        <taxon>Eukaryota</taxon>
        <taxon>Metazoa</taxon>
        <taxon>Ecdysozoa</taxon>
        <taxon>Arthropoda</taxon>
        <taxon>Chelicerata</taxon>
        <taxon>Arachnida</taxon>
        <taxon>Acari</taxon>
        <taxon>Parasitiformes</taxon>
        <taxon>Ixodida</taxon>
        <taxon>Ixodoidea</taxon>
        <taxon>Ixodidae</taxon>
        <taxon>Rhipicephalinae</taxon>
        <taxon>Rhipicephalus</taxon>
        <taxon>Rhipicephalus</taxon>
    </lineage>
</organism>
<keyword evidence="1" id="KW-0472">Membrane</keyword>
<feature type="chain" id="PRO_5039345075" evidence="2">
    <location>
        <begin position="23"/>
        <end position="342"/>
    </location>
</feature>
<feature type="signal peptide" evidence="2">
    <location>
        <begin position="1"/>
        <end position="22"/>
    </location>
</feature>
<protein>
    <submittedName>
        <fullName evidence="3">Uncharacterized protein</fullName>
    </submittedName>
</protein>
<evidence type="ECO:0000313" key="4">
    <source>
        <dbReference type="Proteomes" id="UP000821837"/>
    </source>
</evidence>
<dbReference type="EMBL" id="JABSTV010001255">
    <property type="protein sequence ID" value="KAH7935811.1"/>
    <property type="molecule type" value="Genomic_DNA"/>
</dbReference>
<accession>A0A9D4PDM8</accession>
<keyword evidence="1" id="KW-1133">Transmembrane helix</keyword>
<sequence>MARRAVLAIAVALAVAAPDVNADGVHLRNHHPNILERIMEPFVHEFEHSKLGGPAKRSLRDDHSEVVNKTAVEFRKVHDVSSSSSSGLAEPPSLLSRFGRGRRNVDLMQYFWNNFMAAPHVMHPKVMLLPQKSVFGKNGESVVRTVVHKKSGRNGTGVDSEEGVISVDVEVFVFPNSSAGAKRNATDPRINGALSRMLAAEAQMNGLMSRLFPGVGPVMKLPRNRSAYSVVEVFPPQHVAVDRVAVPTSSPATDDATMAANSDAYASTACTKIVLLMLLMAVACFISCVLGSTLPFAFKKNRAARTPAVWVTKSGKLLRLRGATQDASNSLPVTRISGPWRA</sequence>
<proteinExistence type="predicted"/>
<evidence type="ECO:0000256" key="2">
    <source>
        <dbReference type="SAM" id="SignalP"/>
    </source>
</evidence>
<dbReference type="VEuPathDB" id="VectorBase:RSAN_053662"/>